<gene>
    <name evidence="1" type="ORF">BN2476_960096</name>
</gene>
<accession>A0A1N7SU66</accession>
<reference evidence="1" key="1">
    <citation type="submission" date="2016-12" db="EMBL/GenBank/DDBJ databases">
        <authorList>
            <person name="Moulin L."/>
        </authorList>
    </citation>
    <scope>NUCLEOTIDE SEQUENCE [LARGE SCALE GENOMIC DNA]</scope>
    <source>
        <strain evidence="1">STM 7183</strain>
    </source>
</reference>
<proteinExistence type="predicted"/>
<name>A0A1N7SU66_9BURK</name>
<sequence length="58" mass="6753">MGHYLPAMRFMMHRSYWIVLTISQIRACGIGEERFSNNLAAKLEFLTGFRSRTQKICA</sequence>
<evidence type="ECO:0000313" key="1">
    <source>
        <dbReference type="EMBL" id="SIT50945.1"/>
    </source>
</evidence>
<keyword evidence="2" id="KW-1185">Reference proteome</keyword>
<evidence type="ECO:0000313" key="2">
    <source>
        <dbReference type="Proteomes" id="UP000195569"/>
    </source>
</evidence>
<protein>
    <submittedName>
        <fullName evidence="1">Uncharacterized protein</fullName>
    </submittedName>
</protein>
<organism evidence="1 2">
    <name type="scientific">Paraburkholderia piptadeniae</name>
    <dbReference type="NCBI Taxonomy" id="1701573"/>
    <lineage>
        <taxon>Bacteria</taxon>
        <taxon>Pseudomonadati</taxon>
        <taxon>Pseudomonadota</taxon>
        <taxon>Betaproteobacteria</taxon>
        <taxon>Burkholderiales</taxon>
        <taxon>Burkholderiaceae</taxon>
        <taxon>Paraburkholderia</taxon>
    </lineage>
</organism>
<dbReference type="AlphaFoldDB" id="A0A1N7SU66"/>
<dbReference type="EMBL" id="CYGY02000096">
    <property type="protein sequence ID" value="SIT50945.1"/>
    <property type="molecule type" value="Genomic_DNA"/>
</dbReference>
<dbReference type="Proteomes" id="UP000195569">
    <property type="component" value="Unassembled WGS sequence"/>
</dbReference>
<comment type="caution">
    <text evidence="1">The sequence shown here is derived from an EMBL/GenBank/DDBJ whole genome shotgun (WGS) entry which is preliminary data.</text>
</comment>